<dbReference type="Pfam" id="PF00916">
    <property type="entry name" value="Sulfate_transp"/>
    <property type="match status" value="1"/>
</dbReference>
<dbReference type="InterPro" id="IPR036513">
    <property type="entry name" value="STAS_dom_sf"/>
</dbReference>
<evidence type="ECO:0000259" key="6">
    <source>
        <dbReference type="PROSITE" id="PS50801"/>
    </source>
</evidence>
<dbReference type="InterPro" id="IPR002645">
    <property type="entry name" value="STAS_dom"/>
</dbReference>
<evidence type="ECO:0000256" key="5">
    <source>
        <dbReference type="SAM" id="Phobius"/>
    </source>
</evidence>
<feature type="transmembrane region" description="Helical" evidence="5">
    <location>
        <begin position="298"/>
        <end position="321"/>
    </location>
</feature>
<organism evidence="7 8">
    <name type="scientific">Moraxella oculi</name>
    <dbReference type="NCBI Taxonomy" id="2940516"/>
    <lineage>
        <taxon>Bacteria</taxon>
        <taxon>Pseudomonadati</taxon>
        <taxon>Pseudomonadota</taxon>
        <taxon>Gammaproteobacteria</taxon>
        <taxon>Moraxellales</taxon>
        <taxon>Moraxellaceae</taxon>
        <taxon>Moraxella</taxon>
    </lineage>
</organism>
<dbReference type="EMBL" id="JBJJXE010000006">
    <property type="protein sequence ID" value="MFL1732371.1"/>
    <property type="molecule type" value="Genomic_DNA"/>
</dbReference>
<keyword evidence="8" id="KW-1185">Reference proteome</keyword>
<dbReference type="PANTHER" id="PTHR11814">
    <property type="entry name" value="SULFATE TRANSPORTER"/>
    <property type="match status" value="1"/>
</dbReference>
<evidence type="ECO:0000256" key="2">
    <source>
        <dbReference type="ARBA" id="ARBA00022692"/>
    </source>
</evidence>
<keyword evidence="4 5" id="KW-0472">Membrane</keyword>
<feature type="domain" description="STAS" evidence="6">
    <location>
        <begin position="446"/>
        <end position="559"/>
    </location>
</feature>
<protein>
    <submittedName>
        <fullName evidence="7">SulP family inorganic anion transporter</fullName>
    </submittedName>
</protein>
<keyword evidence="3 5" id="KW-1133">Transmembrane helix</keyword>
<evidence type="ECO:0000256" key="3">
    <source>
        <dbReference type="ARBA" id="ARBA00022989"/>
    </source>
</evidence>
<evidence type="ECO:0000256" key="1">
    <source>
        <dbReference type="ARBA" id="ARBA00004141"/>
    </source>
</evidence>
<dbReference type="Proteomes" id="UP001624684">
    <property type="component" value="Unassembled WGS sequence"/>
</dbReference>
<feature type="transmembrane region" description="Helical" evidence="5">
    <location>
        <begin position="129"/>
        <end position="151"/>
    </location>
</feature>
<dbReference type="InterPro" id="IPR011547">
    <property type="entry name" value="SLC26A/SulP_dom"/>
</dbReference>
<dbReference type="SUPFAM" id="SSF52091">
    <property type="entry name" value="SpoIIaa-like"/>
    <property type="match status" value="1"/>
</dbReference>
<comment type="subcellular location">
    <subcellularLocation>
        <location evidence="1">Membrane</location>
        <topology evidence="1">Multi-pass membrane protein</topology>
    </subcellularLocation>
</comment>
<evidence type="ECO:0000313" key="8">
    <source>
        <dbReference type="Proteomes" id="UP001624684"/>
    </source>
</evidence>
<dbReference type="RefSeq" id="WP_407069019.1">
    <property type="nucleotide sequence ID" value="NZ_JBJJXE010000006.1"/>
</dbReference>
<feature type="transmembrane region" description="Helical" evidence="5">
    <location>
        <begin position="171"/>
        <end position="192"/>
    </location>
</feature>
<sequence>MTILPDWLNTLKQQPKLIVNDLSSGLMMAILVIPQSLGYASLAGLPPIMGLYASIVPTLVYAYIGSSSVSALGPVAVTAIMTSGALSHYASGSMQYIMLSIMLAFMVGVILCLSSMLRLGWIMQFVSRGVASGFVSAAAVMIIISQLKNLIGAPIAGDSLTIIINNLLHDGFYIHAETALLGLATLSLLFANRHLSFLWSWLPKSKADFAKRLVIIIVVMIGIIFANQLHWQELGIHLLEPLPTQLPALSPPILSTDTVLKMIPSALLIALIAFISSSTVAGSYARIHQQPFNNNKELLGLGLANIASSFSGGFAVTGGISRTSLNISLGAKTPFASVICAIGILSILLFFGQYLTGLPYAILSAIIIMSAIQMVDLDTLKDAIKHDGADAWCWIISFITAIAFGLNFGLSAGMLTSFVLMVHRSQRVNIATIGQIGNSGHFRDITRYKATTVDDLLMLRIDESIYFGNATTIHNTLRERCFNHPKAQEIILVMTAVNHLDLTAQDMLLNFNQELKQQGRCLHLAEVKGPVLDSLKNGKLISKLSGKVFLSTKQAMDALNRQKNDWYGL</sequence>
<accession>A0ABW8U5F4</accession>
<dbReference type="PROSITE" id="PS50801">
    <property type="entry name" value="STAS"/>
    <property type="match status" value="1"/>
</dbReference>
<comment type="caution">
    <text evidence="7">The sequence shown here is derived from an EMBL/GenBank/DDBJ whole genome shotgun (WGS) entry which is preliminary data.</text>
</comment>
<keyword evidence="2 5" id="KW-0812">Transmembrane</keyword>
<feature type="transmembrane region" description="Helical" evidence="5">
    <location>
        <begin position="333"/>
        <end position="351"/>
    </location>
</feature>
<feature type="transmembrane region" description="Helical" evidence="5">
    <location>
        <begin position="395"/>
        <end position="420"/>
    </location>
</feature>
<feature type="transmembrane region" description="Helical" evidence="5">
    <location>
        <begin position="96"/>
        <end position="117"/>
    </location>
</feature>
<feature type="transmembrane region" description="Helical" evidence="5">
    <location>
        <begin position="262"/>
        <end position="286"/>
    </location>
</feature>
<feature type="transmembrane region" description="Helical" evidence="5">
    <location>
        <begin position="358"/>
        <end position="375"/>
    </location>
</feature>
<evidence type="ECO:0000256" key="4">
    <source>
        <dbReference type="ARBA" id="ARBA00023136"/>
    </source>
</evidence>
<name>A0ABW8U5F4_9GAMM</name>
<feature type="transmembrane region" description="Helical" evidence="5">
    <location>
        <begin position="213"/>
        <end position="231"/>
    </location>
</feature>
<dbReference type="Gene3D" id="3.30.750.24">
    <property type="entry name" value="STAS domain"/>
    <property type="match status" value="1"/>
</dbReference>
<evidence type="ECO:0000313" key="7">
    <source>
        <dbReference type="EMBL" id="MFL1732371.1"/>
    </source>
</evidence>
<reference evidence="7 8" key="1">
    <citation type="submission" date="2024-11" db="EMBL/GenBank/DDBJ databases">
        <title>First Report of Moraxella oculi in Brazil in an Infectious Bovine Keratoconjunctivitis Outbreak.</title>
        <authorList>
            <person name="Carvalho C.V."/>
            <person name="Domingues R."/>
            <person name="Coutinho C."/>
            <person name="Honorio N.T.B.S."/>
            <person name="Faza D.R.L.R."/>
            <person name="Carvalho W.A."/>
            <person name="Machado A.B.F."/>
            <person name="Martins M.F."/>
            <person name="Gaspar E.B."/>
        </authorList>
    </citation>
    <scope>NUCLEOTIDE SEQUENCE [LARGE SCALE GENOMIC DNA]</scope>
    <source>
        <strain evidence="7 8">2117LE</strain>
    </source>
</reference>
<proteinExistence type="predicted"/>
<dbReference type="InterPro" id="IPR001902">
    <property type="entry name" value="SLC26A/SulP_fam"/>
</dbReference>
<dbReference type="Pfam" id="PF01740">
    <property type="entry name" value="STAS"/>
    <property type="match status" value="1"/>
</dbReference>
<gene>
    <name evidence="7" type="ORF">ACJHVH_05095</name>
</gene>
<dbReference type="CDD" id="cd07042">
    <property type="entry name" value="STAS_SulP_like_sulfate_transporter"/>
    <property type="match status" value="1"/>
</dbReference>